<name>A0A1W1EE44_9ZZZZ</name>
<dbReference type="EMBL" id="FPKX01000044">
    <property type="protein sequence ID" value="SFZ98302.1"/>
    <property type="molecule type" value="Genomic_DNA"/>
</dbReference>
<proteinExistence type="inferred from homology"/>
<dbReference type="InterPro" id="IPR006145">
    <property type="entry name" value="PsdUridine_synth_RsuA/RluA"/>
</dbReference>
<organism evidence="4">
    <name type="scientific">hydrothermal vent metagenome</name>
    <dbReference type="NCBI Taxonomy" id="652676"/>
    <lineage>
        <taxon>unclassified sequences</taxon>
        <taxon>metagenomes</taxon>
        <taxon>ecological metagenomes</taxon>
    </lineage>
</organism>
<dbReference type="GO" id="GO:0003723">
    <property type="term" value="F:RNA binding"/>
    <property type="evidence" value="ECO:0007669"/>
    <property type="project" value="InterPro"/>
</dbReference>
<accession>A0A1W1EE44</accession>
<dbReference type="CDD" id="cd02869">
    <property type="entry name" value="PseudoU_synth_RluA_like"/>
    <property type="match status" value="1"/>
</dbReference>
<evidence type="ECO:0000313" key="4">
    <source>
        <dbReference type="EMBL" id="SFZ98302.1"/>
    </source>
</evidence>
<sequence length="311" mass="35873">MPYVLKKYDVKEGDKLEGNKSEHKKVEDFLVDVVQLTETLALKLLKNGRIVDHKKRRLQKGKVLKSGYIEVLIFEPITKGLKPLFQTEHFAIFDKPSGLLVHPTVRSLEYTLLDEIRYQFGDEANLVHRIDAETSGLILVSKNGYSQFLLKEMFVKKEFVKKYKAIVEKELKEEILIDEKIEPSDGIINLKMKTSADGKESTTLIRPLCYDKANNQTLVEAIPYTGRQHQIRVHLDSISHRIIGDPIYGLDENYVDNFLNDKVEIDERIKVSGASRLMLHAYYLEFTFLNSTYIFCSKQSFSNVPDDNLKI</sequence>
<dbReference type="GO" id="GO:0000455">
    <property type="term" value="P:enzyme-directed rRNA pseudouridine synthesis"/>
    <property type="evidence" value="ECO:0007669"/>
    <property type="project" value="TreeGrafter"/>
</dbReference>
<protein>
    <submittedName>
        <fullName evidence="4">Putative ribosomal pseudouridine synthase</fullName>
        <ecNumber evidence="4">4.2.1.70</ecNumber>
    </submittedName>
</protein>
<gene>
    <name evidence="4" type="ORF">MNB_SV-5-1815</name>
</gene>
<dbReference type="EC" id="4.2.1.70" evidence="4"/>
<keyword evidence="2" id="KW-0413">Isomerase</keyword>
<feature type="domain" description="Pseudouridine synthase RsuA/RluA-like" evidence="3">
    <location>
        <begin position="89"/>
        <end position="236"/>
    </location>
</feature>
<comment type="similarity">
    <text evidence="1">Belongs to the pseudouridine synthase RluA family.</text>
</comment>
<dbReference type="PANTHER" id="PTHR21600:SF44">
    <property type="entry name" value="RIBOSOMAL LARGE SUBUNIT PSEUDOURIDINE SYNTHASE D"/>
    <property type="match status" value="1"/>
</dbReference>
<evidence type="ECO:0000259" key="3">
    <source>
        <dbReference type="Pfam" id="PF00849"/>
    </source>
</evidence>
<dbReference type="SUPFAM" id="SSF55120">
    <property type="entry name" value="Pseudouridine synthase"/>
    <property type="match status" value="1"/>
</dbReference>
<dbReference type="PROSITE" id="PS01129">
    <property type="entry name" value="PSI_RLU"/>
    <property type="match status" value="1"/>
</dbReference>
<evidence type="ECO:0000256" key="2">
    <source>
        <dbReference type="ARBA" id="ARBA00023235"/>
    </source>
</evidence>
<dbReference type="PANTHER" id="PTHR21600">
    <property type="entry name" value="MITOCHONDRIAL RNA PSEUDOURIDINE SYNTHASE"/>
    <property type="match status" value="1"/>
</dbReference>
<dbReference type="Pfam" id="PF00849">
    <property type="entry name" value="PseudoU_synth_2"/>
    <property type="match status" value="1"/>
</dbReference>
<reference evidence="4" key="1">
    <citation type="submission" date="2016-10" db="EMBL/GenBank/DDBJ databases">
        <authorList>
            <person name="de Groot N.N."/>
        </authorList>
    </citation>
    <scope>NUCLEOTIDE SEQUENCE</scope>
</reference>
<dbReference type="InterPro" id="IPR020103">
    <property type="entry name" value="PsdUridine_synth_cat_dom_sf"/>
</dbReference>
<dbReference type="InterPro" id="IPR050188">
    <property type="entry name" value="RluA_PseudoU_synthase"/>
</dbReference>
<dbReference type="GO" id="GO:0004730">
    <property type="term" value="F:pseudouridylate synthase activity"/>
    <property type="evidence" value="ECO:0007669"/>
    <property type="project" value="UniProtKB-EC"/>
</dbReference>
<dbReference type="Gene3D" id="3.30.2350.10">
    <property type="entry name" value="Pseudouridine synthase"/>
    <property type="match status" value="1"/>
</dbReference>
<dbReference type="GO" id="GO:0009982">
    <property type="term" value="F:pseudouridine synthase activity"/>
    <property type="evidence" value="ECO:0007669"/>
    <property type="project" value="InterPro"/>
</dbReference>
<dbReference type="InterPro" id="IPR006224">
    <property type="entry name" value="PsdUridine_synth_RluA-like_CS"/>
</dbReference>
<dbReference type="AlphaFoldDB" id="A0A1W1EE44"/>
<keyword evidence="4" id="KW-0456">Lyase</keyword>
<evidence type="ECO:0000256" key="1">
    <source>
        <dbReference type="ARBA" id="ARBA00010876"/>
    </source>
</evidence>